<evidence type="ECO:0000256" key="2">
    <source>
        <dbReference type="SAM" id="SignalP"/>
    </source>
</evidence>
<dbReference type="eggNOG" id="COG1653">
    <property type="taxonomic scope" value="Bacteria"/>
</dbReference>
<dbReference type="PANTHER" id="PTHR43649">
    <property type="entry name" value="ARABINOSE-BINDING PROTEIN-RELATED"/>
    <property type="match status" value="1"/>
</dbReference>
<dbReference type="Proteomes" id="UP000008457">
    <property type="component" value="Chromosome"/>
</dbReference>
<gene>
    <name evidence="3" type="ordered locus">Mahau_2590</name>
</gene>
<dbReference type="AlphaFoldDB" id="F3ZY39"/>
<organism evidence="3 4">
    <name type="scientific">Mahella australiensis (strain DSM 15567 / CIP 107919 / 50-1 BON)</name>
    <dbReference type="NCBI Taxonomy" id="697281"/>
    <lineage>
        <taxon>Bacteria</taxon>
        <taxon>Bacillati</taxon>
        <taxon>Bacillota</taxon>
        <taxon>Clostridia</taxon>
        <taxon>Thermoanaerobacterales</taxon>
        <taxon>Thermoanaerobacterales Family IV. Incertae Sedis</taxon>
        <taxon>Mahella</taxon>
    </lineage>
</organism>
<dbReference type="InterPro" id="IPR050490">
    <property type="entry name" value="Bact_solute-bd_prot1"/>
</dbReference>
<evidence type="ECO:0000313" key="3">
    <source>
        <dbReference type="EMBL" id="AEE97735.1"/>
    </source>
</evidence>
<dbReference type="PROSITE" id="PS51257">
    <property type="entry name" value="PROKAR_LIPOPROTEIN"/>
    <property type="match status" value="1"/>
</dbReference>
<dbReference type="Pfam" id="PF01547">
    <property type="entry name" value="SBP_bac_1"/>
    <property type="match status" value="1"/>
</dbReference>
<name>F3ZY39_MAHA5</name>
<reference evidence="3 4" key="2">
    <citation type="journal article" date="2011" name="Stand. Genomic Sci.">
        <title>Complete genome sequence of Mahella australiensis type strain (50-1 BON).</title>
        <authorList>
            <person name="Sikorski J."/>
            <person name="Teshima H."/>
            <person name="Nolan M."/>
            <person name="Lucas S."/>
            <person name="Hammon N."/>
            <person name="Deshpande S."/>
            <person name="Cheng J.F."/>
            <person name="Pitluck S."/>
            <person name="Liolios K."/>
            <person name="Pagani I."/>
            <person name="Ivanova N."/>
            <person name="Huntemann M."/>
            <person name="Mavromatis K."/>
            <person name="Ovchinikova G."/>
            <person name="Pati A."/>
            <person name="Tapia R."/>
            <person name="Han C."/>
            <person name="Goodwin L."/>
            <person name="Chen A."/>
            <person name="Palaniappan K."/>
            <person name="Land M."/>
            <person name="Hauser L."/>
            <person name="Ngatchou-Djao O.D."/>
            <person name="Rohde M."/>
            <person name="Pukall R."/>
            <person name="Spring S."/>
            <person name="Abt B."/>
            <person name="Goker M."/>
            <person name="Detter J.C."/>
            <person name="Woyke T."/>
            <person name="Bristow J."/>
            <person name="Markowitz V."/>
            <person name="Hugenholtz P."/>
            <person name="Eisen J.A."/>
            <person name="Kyrpides N.C."/>
            <person name="Klenk H.P."/>
            <person name="Lapidus A."/>
        </authorList>
    </citation>
    <scope>NUCLEOTIDE SEQUENCE [LARGE SCALE GENOMIC DNA]</scope>
    <source>
        <strain evidence="4">DSM 15567 / CIP 107919 / 50-1 BON</strain>
    </source>
</reference>
<feature type="compositionally biased region" description="Polar residues" evidence="1">
    <location>
        <begin position="28"/>
        <end position="43"/>
    </location>
</feature>
<feature type="signal peptide" evidence="2">
    <location>
        <begin position="1"/>
        <end position="23"/>
    </location>
</feature>
<keyword evidence="4" id="KW-1185">Reference proteome</keyword>
<sequence length="442" mass="49829">MNNKLRKILACVVMMTLIVTIMAGCGNTGTQTQNDTSDTGTTNEQEDGTQSDAKTTISFMTLTSNQDAISSVIKEYEQQNPNVKIKVSFNSTDDQKKNLKIAASSKTLPDIWRNWGGSLGSYYPENGLSYDLTEYAKAHNWGDKFMPAALELATLDGQLAGYPFVINALGMFYRKDIFEKYNMAIPQTFDDFEKALATLKSNGITPISTAGKYGWHVMRIWEELLEMYCGSETHDKLLTLDADWSQEGVVKSFAKLKEWIDKGYFPEGYLTADPNDTKLLLYQDKAAMDIEGPWFETNSLIADGQDVSKYGFFKMPLTAEANRMSAFIEMIQFNADLSDEKLDQCMNFVEFMYSPETVEKYQLQQPLPYKDNKLPDNLVLVPQVVDSMNEYGTFTITDQALPQEVVNKLFEALDSIGLAKMTSEQAAQFMQQAVEEYKNSNN</sequence>
<feature type="chain" id="PRO_5038374746" evidence="2">
    <location>
        <begin position="24"/>
        <end position="442"/>
    </location>
</feature>
<dbReference type="SUPFAM" id="SSF53850">
    <property type="entry name" value="Periplasmic binding protein-like II"/>
    <property type="match status" value="1"/>
</dbReference>
<keyword evidence="2" id="KW-0732">Signal</keyword>
<evidence type="ECO:0000313" key="4">
    <source>
        <dbReference type="Proteomes" id="UP000008457"/>
    </source>
</evidence>
<dbReference type="HOGENOM" id="CLU_031285_12_1_9"/>
<dbReference type="EMBL" id="CP002360">
    <property type="protein sequence ID" value="AEE97735.1"/>
    <property type="molecule type" value="Genomic_DNA"/>
</dbReference>
<accession>F3ZY39</accession>
<evidence type="ECO:0000256" key="1">
    <source>
        <dbReference type="SAM" id="MobiDB-lite"/>
    </source>
</evidence>
<proteinExistence type="predicted"/>
<dbReference type="Gene3D" id="3.40.190.10">
    <property type="entry name" value="Periplasmic binding protein-like II"/>
    <property type="match status" value="2"/>
</dbReference>
<feature type="region of interest" description="Disordered" evidence="1">
    <location>
        <begin position="28"/>
        <end position="52"/>
    </location>
</feature>
<dbReference type="KEGG" id="mas:Mahau_2590"/>
<reference evidence="4" key="1">
    <citation type="submission" date="2010-11" db="EMBL/GenBank/DDBJ databases">
        <title>The complete genome of Mahella australiensis DSM 15567.</title>
        <authorList>
            <consortium name="US DOE Joint Genome Institute (JGI-PGF)"/>
            <person name="Lucas S."/>
            <person name="Copeland A."/>
            <person name="Lapidus A."/>
            <person name="Bruce D."/>
            <person name="Goodwin L."/>
            <person name="Pitluck S."/>
            <person name="Kyrpides N."/>
            <person name="Mavromatis K."/>
            <person name="Pagani I."/>
            <person name="Ivanova N."/>
            <person name="Teshima H."/>
            <person name="Brettin T."/>
            <person name="Detter J.C."/>
            <person name="Han C."/>
            <person name="Tapia R."/>
            <person name="Land M."/>
            <person name="Hauser L."/>
            <person name="Markowitz V."/>
            <person name="Cheng J.-F."/>
            <person name="Hugenholtz P."/>
            <person name="Woyke T."/>
            <person name="Wu D."/>
            <person name="Spring S."/>
            <person name="Pukall R."/>
            <person name="Steenblock K."/>
            <person name="Schneider S."/>
            <person name="Klenk H.-P."/>
            <person name="Eisen J.A."/>
        </authorList>
    </citation>
    <scope>NUCLEOTIDE SEQUENCE [LARGE SCALE GENOMIC DNA]</scope>
    <source>
        <strain evidence="4">DSM 15567 / CIP 107919 / 50-1 BON</strain>
    </source>
</reference>
<dbReference type="PANTHER" id="PTHR43649:SF12">
    <property type="entry name" value="DIACETYLCHITOBIOSE BINDING PROTEIN DASA"/>
    <property type="match status" value="1"/>
</dbReference>
<dbReference type="InterPro" id="IPR006059">
    <property type="entry name" value="SBP"/>
</dbReference>
<protein>
    <submittedName>
        <fullName evidence="3">Extracellular solute-binding protein family 1</fullName>
    </submittedName>
</protein>
<dbReference type="STRING" id="697281.Mahau_2590"/>
<dbReference type="RefSeq" id="WP_013782158.1">
    <property type="nucleotide sequence ID" value="NC_015520.1"/>
</dbReference>